<proteinExistence type="predicted"/>
<dbReference type="Proteomes" id="UP000046155">
    <property type="component" value="Unassembled WGS sequence"/>
</dbReference>
<protein>
    <recommendedName>
        <fullName evidence="1">ABC-type glycine betaine transport system substrate-binding domain-containing protein</fullName>
    </recommendedName>
</protein>
<reference evidence="3" key="1">
    <citation type="submission" date="2015-01" db="EMBL/GenBank/DDBJ databases">
        <authorList>
            <person name="Manzoor Shahid"/>
            <person name="Zubair Saima"/>
        </authorList>
    </citation>
    <scope>NUCLEOTIDE SEQUENCE [LARGE SCALE GENOMIC DNA]</scope>
    <source>
        <strain evidence="3">Sp3</strain>
    </source>
</reference>
<evidence type="ECO:0000259" key="1">
    <source>
        <dbReference type="Pfam" id="PF04069"/>
    </source>
</evidence>
<accession>A0A0B7MC23</accession>
<sequence length="39" mass="4363">MSSLLNDETIIDLNEQVDIGKKSVEEVAKNFLKENGLID</sequence>
<dbReference type="AlphaFoldDB" id="A0A0B7MC23"/>
<dbReference type="Pfam" id="PF04069">
    <property type="entry name" value="OpuAC"/>
    <property type="match status" value="1"/>
</dbReference>
<keyword evidence="3" id="KW-1185">Reference proteome</keyword>
<dbReference type="EMBL" id="CDRZ01000020">
    <property type="protein sequence ID" value="CEO87620.1"/>
    <property type="molecule type" value="Genomic_DNA"/>
</dbReference>
<evidence type="ECO:0000313" key="3">
    <source>
        <dbReference type="Proteomes" id="UP000046155"/>
    </source>
</evidence>
<name>A0A0B7MC23_9FIRM</name>
<organism evidence="2 3">
    <name type="scientific">Syntrophaceticus schinkii</name>
    <dbReference type="NCBI Taxonomy" id="499207"/>
    <lineage>
        <taxon>Bacteria</taxon>
        <taxon>Bacillati</taxon>
        <taxon>Bacillota</taxon>
        <taxon>Clostridia</taxon>
        <taxon>Thermoanaerobacterales</taxon>
        <taxon>Thermoanaerobacterales Family III. Incertae Sedis</taxon>
        <taxon>Syntrophaceticus</taxon>
    </lineage>
</organism>
<evidence type="ECO:0000313" key="2">
    <source>
        <dbReference type="EMBL" id="CEO87620.1"/>
    </source>
</evidence>
<dbReference type="InterPro" id="IPR007210">
    <property type="entry name" value="ABC_Gly_betaine_transp_sub-bd"/>
</dbReference>
<dbReference type="GO" id="GO:0043190">
    <property type="term" value="C:ATP-binding cassette (ABC) transporter complex"/>
    <property type="evidence" value="ECO:0007669"/>
    <property type="project" value="InterPro"/>
</dbReference>
<feature type="domain" description="ABC-type glycine betaine transport system substrate-binding" evidence="1">
    <location>
        <begin position="5"/>
        <end position="34"/>
    </location>
</feature>
<dbReference type="Gene3D" id="3.40.190.10">
    <property type="entry name" value="Periplasmic binding protein-like II"/>
    <property type="match status" value="1"/>
</dbReference>
<dbReference type="GO" id="GO:0022857">
    <property type="term" value="F:transmembrane transporter activity"/>
    <property type="evidence" value="ECO:0007669"/>
    <property type="project" value="InterPro"/>
</dbReference>
<gene>
    <name evidence="2" type="ORF">SSCH_1160001</name>
</gene>